<proteinExistence type="predicted"/>
<organism evidence="1 2">
    <name type="scientific">Melia azedarach</name>
    <name type="common">Chinaberry tree</name>
    <dbReference type="NCBI Taxonomy" id="155640"/>
    <lineage>
        <taxon>Eukaryota</taxon>
        <taxon>Viridiplantae</taxon>
        <taxon>Streptophyta</taxon>
        <taxon>Embryophyta</taxon>
        <taxon>Tracheophyta</taxon>
        <taxon>Spermatophyta</taxon>
        <taxon>Magnoliopsida</taxon>
        <taxon>eudicotyledons</taxon>
        <taxon>Gunneridae</taxon>
        <taxon>Pentapetalae</taxon>
        <taxon>rosids</taxon>
        <taxon>malvids</taxon>
        <taxon>Sapindales</taxon>
        <taxon>Meliaceae</taxon>
        <taxon>Melia</taxon>
    </lineage>
</organism>
<sequence>MPSGAKKRKAAKKKKEQEANNNNSNSSSANNSNNKSLGNDDPKSQDERESDGGDGGSPASHDHHNHQHPFKEGNEESEKRDPSPVQSFDSENKPADEVSRELDGTPKLGVEDDGAVNVERELKSEEDAGSQKISIEHVEFVKESHGGSSSSSSSDNESQVVEKTSKKVSDTSCDEENKLAYSFSKELIPGTEKAFFGESDNSVVKIDPVGHSVNSEEVIPVTQGDLVEKSVVSDVVESRLREHEESKRNEEEVSPLSENGGPSLTVEETVANENEAKILPTSVAPSETSNGAESMRDSKNPDSSENQPLIASAPRVEQRTSWMSCCGLLEVLTGSSR</sequence>
<comment type="caution">
    <text evidence="1">The sequence shown here is derived from an EMBL/GenBank/DDBJ whole genome shotgun (WGS) entry which is preliminary data.</text>
</comment>
<accession>A0ACC1WX02</accession>
<name>A0ACC1WX02_MELAZ</name>
<reference evidence="1 2" key="1">
    <citation type="journal article" date="2023" name="Science">
        <title>Complex scaffold remodeling in plant triterpene biosynthesis.</title>
        <authorList>
            <person name="De La Pena R."/>
            <person name="Hodgson H."/>
            <person name="Liu J.C."/>
            <person name="Stephenson M.J."/>
            <person name="Martin A.C."/>
            <person name="Owen C."/>
            <person name="Harkess A."/>
            <person name="Leebens-Mack J."/>
            <person name="Jimenez L.E."/>
            <person name="Osbourn A."/>
            <person name="Sattely E.S."/>
        </authorList>
    </citation>
    <scope>NUCLEOTIDE SEQUENCE [LARGE SCALE GENOMIC DNA]</scope>
    <source>
        <strain evidence="2">cv. JPN11</strain>
        <tissue evidence="1">Leaf</tissue>
    </source>
</reference>
<keyword evidence="2" id="KW-1185">Reference proteome</keyword>
<dbReference type="Proteomes" id="UP001164539">
    <property type="component" value="Chromosome 13"/>
</dbReference>
<gene>
    <name evidence="1" type="ORF">OWV82_023620</name>
</gene>
<evidence type="ECO:0000313" key="2">
    <source>
        <dbReference type="Proteomes" id="UP001164539"/>
    </source>
</evidence>
<evidence type="ECO:0000313" key="1">
    <source>
        <dbReference type="EMBL" id="KAJ4703761.1"/>
    </source>
</evidence>
<protein>
    <submittedName>
        <fullName evidence="1">Cell wall integrity and stress response component 4 like</fullName>
    </submittedName>
</protein>
<dbReference type="EMBL" id="CM051406">
    <property type="protein sequence ID" value="KAJ4703761.1"/>
    <property type="molecule type" value="Genomic_DNA"/>
</dbReference>